<keyword evidence="2" id="KW-1185">Reference proteome</keyword>
<accession>A0A1X1IF85</accession>
<dbReference type="EMBL" id="NCUT01000028">
    <property type="protein sequence ID" value="ORO71844.1"/>
    <property type="molecule type" value="Genomic_DNA"/>
</dbReference>
<name>A0A1X1IF85_STROR</name>
<evidence type="ECO:0008006" key="3">
    <source>
        <dbReference type="Google" id="ProtNLM"/>
    </source>
</evidence>
<dbReference type="RefSeq" id="WP_084849351.1">
    <property type="nucleotide sequence ID" value="NZ_NCUI01000025.1"/>
</dbReference>
<dbReference type="Proteomes" id="UP000193160">
    <property type="component" value="Unassembled WGS sequence"/>
</dbReference>
<reference evidence="1 2" key="1">
    <citation type="journal article" date="2016" name="Eur. J. Clin. Microbiol. Infect. Dis.">
        <title>Whole genome sequencing as a tool for phylogenetic analysis of clinical strains of Mitis group streptococci.</title>
        <authorList>
            <person name="Rasmussen L.H."/>
            <person name="Dargis R."/>
            <person name="Hojholt K."/>
            <person name="Christensen J.J."/>
            <person name="Skovgaard O."/>
            <person name="Justesen U.S."/>
            <person name="Rosenvinge F.S."/>
            <person name="Moser C."/>
            <person name="Lukjancenko O."/>
            <person name="Rasmussen S."/>
            <person name="Nielsen X.C."/>
        </authorList>
    </citation>
    <scope>NUCLEOTIDE SEQUENCE [LARGE SCALE GENOMIC DNA]</scope>
    <source>
        <strain evidence="1 2">B_007274_11</strain>
    </source>
</reference>
<evidence type="ECO:0000313" key="1">
    <source>
        <dbReference type="EMBL" id="ORO71844.1"/>
    </source>
</evidence>
<protein>
    <recommendedName>
        <fullName evidence="3">Phage protein</fullName>
    </recommendedName>
</protein>
<evidence type="ECO:0000313" key="2">
    <source>
        <dbReference type="Proteomes" id="UP000193160"/>
    </source>
</evidence>
<gene>
    <name evidence="1" type="ORF">B7712_04095</name>
</gene>
<sequence>MSYEVKDVSGQYGVNGEITRTIVTIYQQQPYFSTAAYPLNGDHTHKSHEELLTLIKAEFFKEHYTAYAFKELDKSVAEQSEVIDKLAKLSEVTVLDAVTNTDNPVDPTIYKRYLELVELAKIGTTYQAYDIFALIDESYSEQFGEGKRVLVQVNKEFTYNGEPVADFLTGGQLELAGTGVAYRWTKPKN</sequence>
<dbReference type="AlphaFoldDB" id="A0A1X1IF85"/>
<comment type="caution">
    <text evidence="1">The sequence shown here is derived from an EMBL/GenBank/DDBJ whole genome shotgun (WGS) entry which is preliminary data.</text>
</comment>
<organism evidence="1 2">
    <name type="scientific">Streptococcus oralis subsp. oralis</name>
    <dbReference type="NCBI Taxonomy" id="1891914"/>
    <lineage>
        <taxon>Bacteria</taxon>
        <taxon>Bacillati</taxon>
        <taxon>Bacillota</taxon>
        <taxon>Bacilli</taxon>
        <taxon>Lactobacillales</taxon>
        <taxon>Streptococcaceae</taxon>
        <taxon>Streptococcus</taxon>
    </lineage>
</organism>
<proteinExistence type="predicted"/>